<dbReference type="RefSeq" id="WP_227777355.1">
    <property type="nucleotide sequence ID" value="NZ_BAABKX010000009.1"/>
</dbReference>
<comment type="caution">
    <text evidence="4">The sequence shown here is derived from an EMBL/GenBank/DDBJ whole genome shotgun (WGS) entry which is preliminary data.</text>
</comment>
<dbReference type="InterPro" id="IPR018376">
    <property type="entry name" value="Enoyl-CoA_hyd/isom_CS"/>
</dbReference>
<evidence type="ECO:0000256" key="1">
    <source>
        <dbReference type="ARBA" id="ARBA00005254"/>
    </source>
</evidence>
<dbReference type="Pfam" id="PF00378">
    <property type="entry name" value="ECH_1"/>
    <property type="match status" value="1"/>
</dbReference>
<evidence type="ECO:0000256" key="2">
    <source>
        <dbReference type="ARBA" id="ARBA00023239"/>
    </source>
</evidence>
<name>A0AAV3UIH2_9EURY</name>
<dbReference type="InterPro" id="IPR014748">
    <property type="entry name" value="Enoyl-CoA_hydra_C"/>
</dbReference>
<dbReference type="EMBL" id="BAABKX010000009">
    <property type="protein sequence ID" value="GAA5051824.1"/>
    <property type="molecule type" value="Genomic_DNA"/>
</dbReference>
<dbReference type="InterPro" id="IPR029045">
    <property type="entry name" value="ClpP/crotonase-like_dom_sf"/>
</dbReference>
<protein>
    <submittedName>
        <fullName evidence="4">Enoyl-CoA hydratase</fullName>
    </submittedName>
</protein>
<keyword evidence="2" id="KW-0456">Lyase</keyword>
<dbReference type="PANTHER" id="PTHR11941:SF54">
    <property type="entry name" value="ENOYL-COA HYDRATASE, MITOCHONDRIAL"/>
    <property type="match status" value="1"/>
</dbReference>
<dbReference type="GO" id="GO:0006635">
    <property type="term" value="P:fatty acid beta-oxidation"/>
    <property type="evidence" value="ECO:0007669"/>
    <property type="project" value="TreeGrafter"/>
</dbReference>
<dbReference type="FunFam" id="1.10.12.10:FF:000001">
    <property type="entry name" value="Probable enoyl-CoA hydratase, mitochondrial"/>
    <property type="match status" value="1"/>
</dbReference>
<evidence type="ECO:0000256" key="3">
    <source>
        <dbReference type="RuleBase" id="RU003707"/>
    </source>
</evidence>
<proteinExistence type="inferred from homology"/>
<dbReference type="PROSITE" id="PS00166">
    <property type="entry name" value="ENOYL_COA_HYDRATASE"/>
    <property type="match status" value="1"/>
</dbReference>
<sequence>MESFEDLELENFSTEMDGHVGILRIDRPPANAHDLDMIIELQSAVESVRFDETVRVAVLASGNDRFFSTGFDINVLQDESASHIGKASQTSKETIMKMRTTDTLFIAAVDGHCMGGGLEFALACDLRYIGNDEEYNIGVPEVDLGLIPGEAGTQLLPRYVGRSKALKMMISGETLNPEEGHEIGLFDELVPAGDAEKEALEFAQEVAQLPNKAVGFDKLAVNEGMELSLWDALAHERELQNQLFDTPGAKEGIAAFLEKRDPDFVGAELGDKEVKKLSQVESER</sequence>
<organism evidence="4 5">
    <name type="scientific">Haladaptatus pallidirubidus</name>
    <dbReference type="NCBI Taxonomy" id="1008152"/>
    <lineage>
        <taxon>Archaea</taxon>
        <taxon>Methanobacteriati</taxon>
        <taxon>Methanobacteriota</taxon>
        <taxon>Stenosarchaea group</taxon>
        <taxon>Halobacteria</taxon>
        <taxon>Halobacteriales</taxon>
        <taxon>Haladaptataceae</taxon>
        <taxon>Haladaptatus</taxon>
    </lineage>
</organism>
<dbReference type="PANTHER" id="PTHR11941">
    <property type="entry name" value="ENOYL-COA HYDRATASE-RELATED"/>
    <property type="match status" value="1"/>
</dbReference>
<keyword evidence="5" id="KW-1185">Reference proteome</keyword>
<dbReference type="Proteomes" id="UP001501729">
    <property type="component" value="Unassembled WGS sequence"/>
</dbReference>
<dbReference type="Gene3D" id="1.10.12.10">
    <property type="entry name" value="Lyase 2-enoyl-coa Hydratase, Chain A, domain 2"/>
    <property type="match status" value="1"/>
</dbReference>
<dbReference type="CDD" id="cd06558">
    <property type="entry name" value="crotonase-like"/>
    <property type="match status" value="1"/>
</dbReference>
<dbReference type="SUPFAM" id="SSF52096">
    <property type="entry name" value="ClpP/crotonase"/>
    <property type="match status" value="1"/>
</dbReference>
<evidence type="ECO:0000313" key="4">
    <source>
        <dbReference type="EMBL" id="GAA5051824.1"/>
    </source>
</evidence>
<gene>
    <name evidence="4" type="ORF">GCM10025751_27430</name>
</gene>
<reference evidence="4 5" key="1">
    <citation type="journal article" date="2019" name="Int. J. Syst. Evol. Microbiol.">
        <title>The Global Catalogue of Microorganisms (GCM) 10K type strain sequencing project: providing services to taxonomists for standard genome sequencing and annotation.</title>
        <authorList>
            <consortium name="The Broad Institute Genomics Platform"/>
            <consortium name="The Broad Institute Genome Sequencing Center for Infectious Disease"/>
            <person name="Wu L."/>
            <person name="Ma J."/>
        </authorList>
    </citation>
    <scope>NUCLEOTIDE SEQUENCE [LARGE SCALE GENOMIC DNA]</scope>
    <source>
        <strain evidence="4 5">JCM 17504</strain>
    </source>
</reference>
<dbReference type="InterPro" id="IPR001753">
    <property type="entry name" value="Enoyl-CoA_hydra/iso"/>
</dbReference>
<accession>A0AAV3UIH2</accession>
<comment type="similarity">
    <text evidence="1 3">Belongs to the enoyl-CoA hydratase/isomerase family.</text>
</comment>
<dbReference type="GO" id="GO:0016836">
    <property type="term" value="F:hydro-lyase activity"/>
    <property type="evidence" value="ECO:0007669"/>
    <property type="project" value="UniProtKB-ARBA"/>
</dbReference>
<dbReference type="AlphaFoldDB" id="A0AAV3UIH2"/>
<dbReference type="GeneID" id="68615471"/>
<evidence type="ECO:0000313" key="5">
    <source>
        <dbReference type="Proteomes" id="UP001501729"/>
    </source>
</evidence>
<dbReference type="Gene3D" id="3.90.226.10">
    <property type="entry name" value="2-enoyl-CoA Hydratase, Chain A, domain 1"/>
    <property type="match status" value="1"/>
</dbReference>